<dbReference type="OrthoDB" id="509198at2"/>
<dbReference type="GO" id="GO:0015031">
    <property type="term" value="P:protein transport"/>
    <property type="evidence" value="ECO:0007669"/>
    <property type="project" value="InterPro"/>
</dbReference>
<dbReference type="Gene3D" id="3.40.1350.100">
    <property type="match status" value="2"/>
</dbReference>
<organism evidence="1 2">
    <name type="scientific">Acaryochloris thomasi RCC1774</name>
    <dbReference type="NCBI Taxonomy" id="1764569"/>
    <lineage>
        <taxon>Bacteria</taxon>
        <taxon>Bacillati</taxon>
        <taxon>Cyanobacteriota</taxon>
        <taxon>Cyanophyceae</taxon>
        <taxon>Acaryochloridales</taxon>
        <taxon>Acaryochloridaceae</taxon>
        <taxon>Acaryochloris</taxon>
        <taxon>Acaryochloris thomasi</taxon>
    </lineage>
</organism>
<proteinExistence type="predicted"/>
<gene>
    <name evidence="1" type="ORF">C1752_00795</name>
</gene>
<comment type="caution">
    <text evidence="1">The sequence shown here is derived from an EMBL/GenBank/DDBJ whole genome shotgun (WGS) entry which is preliminary data.</text>
</comment>
<reference evidence="1 2" key="1">
    <citation type="journal article" date="2018" name="Sci. Rep.">
        <title>A novel species of the marine cyanobacterium Acaryochloris with a unique pigment content and lifestyle.</title>
        <authorList>
            <person name="Partensky F."/>
            <person name="Six C."/>
            <person name="Ratin M."/>
            <person name="Garczarek L."/>
            <person name="Vaulot D."/>
            <person name="Probert I."/>
            <person name="Calteau A."/>
            <person name="Gourvil P."/>
            <person name="Marie D."/>
            <person name="Grebert T."/>
            <person name="Bouchier C."/>
            <person name="Le Panse S."/>
            <person name="Gachenot M."/>
            <person name="Rodriguez F."/>
            <person name="Garrido J.L."/>
        </authorList>
    </citation>
    <scope>NUCLEOTIDE SEQUENCE [LARGE SCALE GENOMIC DNA]</scope>
    <source>
        <strain evidence="1 2">RCC1774</strain>
    </source>
</reference>
<accession>A0A2W1K3K0</accession>
<sequence>MNRLMHWSLIATLAGSGVVVPSVTRNMTAIAIPEADVLKRLERVPVFTVTDPKGTPVLASLPNPQDKSKQIQVAYFFMGQTDAQALVTKLKADKPEIGKDAKVVTLSLKEAYNIQNENKDKKDQLAFQFLPTQQQLESAQAVLTKNGLDPKKFTGIPLFYAVGGKDKGLLTLQQGEEKVIPFYFSQKDLEGMLAQLKKQDAKLSESTTVSVTSLDRVVGSLFKEKGGEIEQIALIPSQESLKYVVEQNKANGGAAPGAAAPEKKEEEKK</sequence>
<keyword evidence="2" id="KW-1185">Reference proteome</keyword>
<dbReference type="PANTHER" id="PTHR33926:SF4">
    <property type="entry name" value="PROTEIN TIC 22, CHLOROPLASTIC"/>
    <property type="match status" value="1"/>
</dbReference>
<dbReference type="Proteomes" id="UP000248857">
    <property type="component" value="Unassembled WGS sequence"/>
</dbReference>
<dbReference type="AlphaFoldDB" id="A0A2W1K3K0"/>
<dbReference type="PANTHER" id="PTHR33926">
    <property type="entry name" value="PROTEIN TIC 22, CHLOROPLASTIC"/>
    <property type="match status" value="1"/>
</dbReference>
<evidence type="ECO:0008006" key="3">
    <source>
        <dbReference type="Google" id="ProtNLM"/>
    </source>
</evidence>
<name>A0A2W1K3K0_9CYAN</name>
<dbReference type="Pfam" id="PF04278">
    <property type="entry name" value="Tic22"/>
    <property type="match status" value="1"/>
</dbReference>
<dbReference type="InterPro" id="IPR007378">
    <property type="entry name" value="Tic22-like"/>
</dbReference>
<evidence type="ECO:0000313" key="1">
    <source>
        <dbReference type="EMBL" id="PZD74701.1"/>
    </source>
</evidence>
<evidence type="ECO:0000313" key="2">
    <source>
        <dbReference type="Proteomes" id="UP000248857"/>
    </source>
</evidence>
<dbReference type="RefSeq" id="WP_110984771.1">
    <property type="nucleotide sequence ID" value="NZ_CAWNWM010000002.1"/>
</dbReference>
<dbReference type="EMBL" id="PQWO01000002">
    <property type="protein sequence ID" value="PZD74701.1"/>
    <property type="molecule type" value="Genomic_DNA"/>
</dbReference>
<protein>
    <recommendedName>
        <fullName evidence="3">Tic22 family protein</fullName>
    </recommendedName>
</protein>